<dbReference type="GO" id="GO:0004185">
    <property type="term" value="F:serine-type carboxypeptidase activity"/>
    <property type="evidence" value="ECO:0007669"/>
    <property type="project" value="UniProtKB-UniRule"/>
</dbReference>
<gene>
    <name evidence="9" type="ORF">WMY93_008708</name>
</gene>
<dbReference type="InterPro" id="IPR018202">
    <property type="entry name" value="Ser_caboxypep_ser_AS"/>
</dbReference>
<dbReference type="GO" id="GO:0031647">
    <property type="term" value="P:regulation of protein stability"/>
    <property type="evidence" value="ECO:0007669"/>
    <property type="project" value="UniProtKB-ARBA"/>
</dbReference>
<dbReference type="PANTHER" id="PTHR11802">
    <property type="entry name" value="SERINE PROTEASE FAMILY S10 SERINE CARBOXYPEPTIDASE"/>
    <property type="match status" value="1"/>
</dbReference>
<evidence type="ECO:0000256" key="8">
    <source>
        <dbReference type="SAM" id="MobiDB-lite"/>
    </source>
</evidence>
<keyword evidence="4 7" id="KW-0378">Hydrolase</keyword>
<dbReference type="GO" id="GO:0006508">
    <property type="term" value="P:proteolysis"/>
    <property type="evidence" value="ECO:0007669"/>
    <property type="project" value="UniProtKB-KW"/>
</dbReference>
<dbReference type="PROSITE" id="PS00131">
    <property type="entry name" value="CARBOXYPEPT_SER_SER"/>
    <property type="match status" value="1"/>
</dbReference>
<keyword evidence="3 7" id="KW-0645">Protease</keyword>
<evidence type="ECO:0000256" key="6">
    <source>
        <dbReference type="ARBA" id="ARBA00061741"/>
    </source>
</evidence>
<dbReference type="PROSITE" id="PS00560">
    <property type="entry name" value="CARBOXYPEPT_SER_HIS"/>
    <property type="match status" value="1"/>
</dbReference>
<dbReference type="PRINTS" id="PR00724">
    <property type="entry name" value="CRBOXYPTASEC"/>
</dbReference>
<evidence type="ECO:0000256" key="1">
    <source>
        <dbReference type="ARBA" id="ARBA00009431"/>
    </source>
</evidence>
<keyword evidence="10" id="KW-1185">Reference proteome</keyword>
<dbReference type="EC" id="3.4.16.-" evidence="7"/>
<dbReference type="GO" id="GO:1904715">
    <property type="term" value="P:negative regulation of chaperone-mediated autophagy"/>
    <property type="evidence" value="ECO:0007669"/>
    <property type="project" value="UniProtKB-ARBA"/>
</dbReference>
<accession>A0AAW0P9B1</accession>
<keyword evidence="2 7" id="KW-0121">Carboxypeptidase</keyword>
<comment type="subunit">
    <text evidence="6">Heterodimer of a 32 kDa chain and a 20 kDa chain; disulfide-linked.</text>
</comment>
<dbReference type="EMBL" id="JBBPFD010000006">
    <property type="protein sequence ID" value="KAK7921806.1"/>
    <property type="molecule type" value="Genomic_DNA"/>
</dbReference>
<feature type="region of interest" description="Disordered" evidence="8">
    <location>
        <begin position="31"/>
        <end position="55"/>
    </location>
</feature>
<feature type="region of interest" description="Disordered" evidence="8">
    <location>
        <begin position="101"/>
        <end position="155"/>
    </location>
</feature>
<dbReference type="Proteomes" id="UP001460270">
    <property type="component" value="Unassembled WGS sequence"/>
</dbReference>
<comment type="caution">
    <text evidence="9">The sequence shown here is derived from an EMBL/GenBank/DDBJ whole genome shotgun (WGS) entry which is preliminary data.</text>
</comment>
<organism evidence="9 10">
    <name type="scientific">Mugilogobius chulae</name>
    <name type="common">yellowstripe goby</name>
    <dbReference type="NCBI Taxonomy" id="88201"/>
    <lineage>
        <taxon>Eukaryota</taxon>
        <taxon>Metazoa</taxon>
        <taxon>Chordata</taxon>
        <taxon>Craniata</taxon>
        <taxon>Vertebrata</taxon>
        <taxon>Euteleostomi</taxon>
        <taxon>Actinopterygii</taxon>
        <taxon>Neopterygii</taxon>
        <taxon>Teleostei</taxon>
        <taxon>Neoteleostei</taxon>
        <taxon>Acanthomorphata</taxon>
        <taxon>Gobiaria</taxon>
        <taxon>Gobiiformes</taxon>
        <taxon>Gobioidei</taxon>
        <taxon>Gobiidae</taxon>
        <taxon>Gobionellinae</taxon>
        <taxon>Mugilogobius</taxon>
    </lineage>
</organism>
<feature type="compositionally biased region" description="Pro residues" evidence="8">
    <location>
        <begin position="112"/>
        <end position="122"/>
    </location>
</feature>
<comment type="similarity">
    <text evidence="1 7">Belongs to the peptidase S10 family.</text>
</comment>
<evidence type="ECO:0000256" key="4">
    <source>
        <dbReference type="ARBA" id="ARBA00022801"/>
    </source>
</evidence>
<dbReference type="PANTHER" id="PTHR11802:SF502">
    <property type="entry name" value="LYSOSOMAL PROTECTIVE PROTEIN"/>
    <property type="match status" value="1"/>
</dbReference>
<dbReference type="InterPro" id="IPR001563">
    <property type="entry name" value="Peptidase_S10"/>
</dbReference>
<proteinExistence type="inferred from homology"/>
<sequence length="652" mass="72206">MRRATFAQVCQWILTAWGSVKKSTITNGFRKAGLLGDDQDAMPPDASDTESEDERGTDVFLRLFVSDTEEEDFNDSDSAVHLEVCVFNLCFLFLRSPSPRDETAPPTLSLPDPGPGPGPGPGPDLSRLTTDHGTESGPGPGPGPGPGLESDPGPRTRLEIKMRRLQTHFLVAVTYFLLSGRDFLLLGAEPVDDEVKSLPGLNKQPSFRHFSGYLDLSTGKHLHYWFVESQSKPDSDPLVLWLNGGPGCSSLDGLLTEHGPFLIQDDGVTLQYNDFSWNKIANVLYLESPAGVGFSYSDDKNYKTNDTEVSLNNYLALKQFLKLFPKFQSNPVFLTGESYGGIYIPTLAQRVMEDPTINLQGVAVGNGMSSYELNDNSLVYFAYYHGLLGSSLWSGLRQFCCDGNQCDFFHNKNQNCSDLLGQVSDIVYSSGLNMYNLYSPCPGGVQPVYSLQKDHVVLRDLGNIFSRLPKTRLLREKLLGLTGLGSGPGLGPGLGLSVRLDPPCTNSTPSTLYLNNAYVKKALHIRDQALDWVICSSEVNLQYVREYMDVKDQYLALLSALKYRVLVYNGDVDMACNFMGDEWFVESLNQQVQVQRRPWFYDTVDGKQVGGFVKEFQNIAFLTVKGSGHMVPSDKPAAAFAFFSRFINKEPF</sequence>
<dbReference type="Gene3D" id="3.40.50.1820">
    <property type="entry name" value="alpha/beta hydrolase"/>
    <property type="match status" value="2"/>
</dbReference>
<name>A0AAW0P9B1_9GOBI</name>
<dbReference type="InterPro" id="IPR029058">
    <property type="entry name" value="AB_hydrolase_fold"/>
</dbReference>
<dbReference type="Pfam" id="PF00450">
    <property type="entry name" value="Peptidase_S10"/>
    <property type="match status" value="1"/>
</dbReference>
<comment type="function">
    <text evidence="5">Protective protein appears to be essential for both the activity of beta-galactosidase and neuraminidase, it associates with these enzymes and exerts a protective function necessary for their stability and activity. This protein is also a carboxypeptidase and can deamidate tachykinins.</text>
</comment>
<evidence type="ECO:0000313" key="10">
    <source>
        <dbReference type="Proteomes" id="UP001460270"/>
    </source>
</evidence>
<evidence type="ECO:0000256" key="3">
    <source>
        <dbReference type="ARBA" id="ARBA00022670"/>
    </source>
</evidence>
<evidence type="ECO:0000256" key="2">
    <source>
        <dbReference type="ARBA" id="ARBA00022645"/>
    </source>
</evidence>
<dbReference type="FunFam" id="3.40.50.1820:FF:000335">
    <property type="entry name" value="Carboxypeptidase"/>
    <property type="match status" value="1"/>
</dbReference>
<reference evidence="10" key="1">
    <citation type="submission" date="2024-04" db="EMBL/GenBank/DDBJ databases">
        <title>Salinicola lusitanus LLJ914,a marine bacterium isolated from the Okinawa Trough.</title>
        <authorList>
            <person name="Li J."/>
        </authorList>
    </citation>
    <scope>NUCLEOTIDE SEQUENCE [LARGE SCALE GENOMIC DNA]</scope>
</reference>
<dbReference type="SUPFAM" id="SSF53474">
    <property type="entry name" value="alpha/beta-Hydrolases"/>
    <property type="match status" value="1"/>
</dbReference>
<evidence type="ECO:0000256" key="7">
    <source>
        <dbReference type="RuleBase" id="RU361156"/>
    </source>
</evidence>
<evidence type="ECO:0000313" key="9">
    <source>
        <dbReference type="EMBL" id="KAK7921806.1"/>
    </source>
</evidence>
<protein>
    <recommendedName>
        <fullName evidence="7">Carboxypeptidase</fullName>
        <ecNumber evidence="7">3.4.16.-</ecNumber>
    </recommendedName>
</protein>
<dbReference type="InterPro" id="IPR033124">
    <property type="entry name" value="Ser_caboxypep_his_AS"/>
</dbReference>
<dbReference type="AlphaFoldDB" id="A0AAW0P9B1"/>
<evidence type="ECO:0000256" key="5">
    <source>
        <dbReference type="ARBA" id="ARBA00054649"/>
    </source>
</evidence>